<comment type="caution">
    <text evidence="5">The sequence shown here is derived from an EMBL/GenBank/DDBJ whole genome shotgun (WGS) entry which is preliminary data.</text>
</comment>
<keyword evidence="2 3" id="KW-0342">GTP-binding</keyword>
<keyword evidence="6" id="KW-1185">Reference proteome</keyword>
<name>A0AAU9JQX8_9CILI</name>
<sequence length="177" mass="20324">MGNLNRRSTIPQILLVGLQGAGKSTLLYAEIADSLESTQGYNYEVRNFLEDGEGKDIGIWDVSGKEALLPLWSSFYKNILFSGVIFVIDSDSNEQKLEQALGKLHHLTNEEELRDAIFLVIFNTKSNKEKRKPGDLFKICSLEEIHRSIKIRCVELNLKGYSEEFRDSMKWFYQNLI</sequence>
<organism evidence="5 6">
    <name type="scientific">Blepharisma stoltei</name>
    <dbReference type="NCBI Taxonomy" id="1481888"/>
    <lineage>
        <taxon>Eukaryota</taxon>
        <taxon>Sar</taxon>
        <taxon>Alveolata</taxon>
        <taxon>Ciliophora</taxon>
        <taxon>Postciliodesmatophora</taxon>
        <taxon>Heterotrichea</taxon>
        <taxon>Heterotrichida</taxon>
        <taxon>Blepharismidae</taxon>
        <taxon>Blepharisma</taxon>
    </lineage>
</organism>
<protein>
    <recommendedName>
        <fullName evidence="7">ADP-ribosylation factor</fullName>
    </recommendedName>
</protein>
<dbReference type="GO" id="GO:0005525">
    <property type="term" value="F:GTP binding"/>
    <property type="evidence" value="ECO:0007669"/>
    <property type="project" value="UniProtKB-KW"/>
</dbReference>
<evidence type="ECO:0000256" key="1">
    <source>
        <dbReference type="ARBA" id="ARBA00022741"/>
    </source>
</evidence>
<reference evidence="5" key="1">
    <citation type="submission" date="2021-09" db="EMBL/GenBank/DDBJ databases">
        <authorList>
            <consortium name="AG Swart"/>
            <person name="Singh M."/>
            <person name="Singh A."/>
            <person name="Seah K."/>
            <person name="Emmerich C."/>
        </authorList>
    </citation>
    <scope>NUCLEOTIDE SEQUENCE</scope>
    <source>
        <strain evidence="5">ATCC30299</strain>
    </source>
</reference>
<gene>
    <name evidence="5" type="ORF">BSTOLATCC_MIC45593</name>
</gene>
<dbReference type="Gene3D" id="3.40.50.300">
    <property type="entry name" value="P-loop containing nucleotide triphosphate hydrolases"/>
    <property type="match status" value="1"/>
</dbReference>
<dbReference type="Proteomes" id="UP001162131">
    <property type="component" value="Unassembled WGS sequence"/>
</dbReference>
<evidence type="ECO:0000256" key="2">
    <source>
        <dbReference type="ARBA" id="ARBA00023134"/>
    </source>
</evidence>
<feature type="binding site" evidence="4">
    <location>
        <position position="24"/>
    </location>
    <ligand>
        <name>Mg(2+)</name>
        <dbReference type="ChEBI" id="CHEBI:18420"/>
    </ligand>
</feature>
<dbReference type="Pfam" id="PF00025">
    <property type="entry name" value="Arf"/>
    <property type="match status" value="1"/>
</dbReference>
<evidence type="ECO:0008006" key="7">
    <source>
        <dbReference type="Google" id="ProtNLM"/>
    </source>
</evidence>
<dbReference type="PROSITE" id="PS51417">
    <property type="entry name" value="ARF"/>
    <property type="match status" value="1"/>
</dbReference>
<proteinExistence type="predicted"/>
<dbReference type="InterPro" id="IPR027417">
    <property type="entry name" value="P-loop_NTPase"/>
</dbReference>
<evidence type="ECO:0000256" key="4">
    <source>
        <dbReference type="PIRSR" id="PIRSR606689-2"/>
    </source>
</evidence>
<dbReference type="SMART" id="SM00177">
    <property type="entry name" value="ARF"/>
    <property type="match status" value="1"/>
</dbReference>
<dbReference type="GO" id="GO:0046872">
    <property type="term" value="F:metal ion binding"/>
    <property type="evidence" value="ECO:0007669"/>
    <property type="project" value="UniProtKB-KW"/>
</dbReference>
<evidence type="ECO:0000313" key="6">
    <source>
        <dbReference type="Proteomes" id="UP001162131"/>
    </source>
</evidence>
<dbReference type="InterPro" id="IPR024156">
    <property type="entry name" value="Small_GTPase_ARF"/>
</dbReference>
<keyword evidence="4" id="KW-0479">Metal-binding</keyword>
<feature type="binding site" evidence="3">
    <location>
        <begin position="17"/>
        <end position="24"/>
    </location>
    <ligand>
        <name>GTP</name>
        <dbReference type="ChEBI" id="CHEBI:37565"/>
    </ligand>
</feature>
<dbReference type="EMBL" id="CAJZBQ010000045">
    <property type="protein sequence ID" value="CAG9328135.1"/>
    <property type="molecule type" value="Genomic_DNA"/>
</dbReference>
<feature type="binding site" evidence="4">
    <location>
        <position position="38"/>
    </location>
    <ligand>
        <name>Mg(2+)</name>
        <dbReference type="ChEBI" id="CHEBI:18420"/>
    </ligand>
</feature>
<accession>A0AAU9JQX8</accession>
<keyword evidence="1 3" id="KW-0547">Nucleotide-binding</keyword>
<dbReference type="PANTHER" id="PTHR11711">
    <property type="entry name" value="ADP RIBOSYLATION FACTOR-RELATED"/>
    <property type="match status" value="1"/>
</dbReference>
<feature type="binding site" evidence="3">
    <location>
        <position position="64"/>
    </location>
    <ligand>
        <name>GTP</name>
        <dbReference type="ChEBI" id="CHEBI:37565"/>
    </ligand>
</feature>
<dbReference type="InterPro" id="IPR006689">
    <property type="entry name" value="Small_GTPase_ARF/SAR"/>
</dbReference>
<keyword evidence="4" id="KW-0460">Magnesium</keyword>
<evidence type="ECO:0000313" key="5">
    <source>
        <dbReference type="EMBL" id="CAG9328135.1"/>
    </source>
</evidence>
<dbReference type="SUPFAM" id="SSF52540">
    <property type="entry name" value="P-loop containing nucleoside triphosphate hydrolases"/>
    <property type="match status" value="1"/>
</dbReference>
<evidence type="ECO:0000256" key="3">
    <source>
        <dbReference type="PIRSR" id="PIRSR606689-1"/>
    </source>
</evidence>
<dbReference type="GO" id="GO:0003924">
    <property type="term" value="F:GTPase activity"/>
    <property type="evidence" value="ECO:0007669"/>
    <property type="project" value="InterPro"/>
</dbReference>
<dbReference type="AlphaFoldDB" id="A0AAU9JQX8"/>